<dbReference type="Proteomes" id="UP000618943">
    <property type="component" value="Unassembled WGS sequence"/>
</dbReference>
<evidence type="ECO:0000256" key="5">
    <source>
        <dbReference type="ARBA" id="ARBA00022475"/>
    </source>
</evidence>
<evidence type="ECO:0000259" key="15">
    <source>
        <dbReference type="PROSITE" id="PS50983"/>
    </source>
</evidence>
<dbReference type="PROSITE" id="PS50983">
    <property type="entry name" value="FE_B12_PBP"/>
    <property type="match status" value="1"/>
</dbReference>
<keyword evidence="4" id="KW-0813">Transport</keyword>
<evidence type="ECO:0000256" key="12">
    <source>
        <dbReference type="ARBA" id="ARBA00023288"/>
    </source>
</evidence>
<keyword evidence="12" id="KW-0449">Lipoprotein</keyword>
<evidence type="ECO:0000313" key="16">
    <source>
        <dbReference type="EMBL" id="MBK3497356.1"/>
    </source>
</evidence>
<comment type="caution">
    <text evidence="16">The sequence shown here is derived from an EMBL/GenBank/DDBJ whole genome shotgun (WGS) entry which is preliminary data.</text>
</comment>
<dbReference type="InterPro" id="IPR002491">
    <property type="entry name" value="ABC_transptr_periplasmic_BD"/>
</dbReference>
<dbReference type="PANTHER" id="PTHR30535">
    <property type="entry name" value="VITAMIN B12-BINDING PROTEIN"/>
    <property type="match status" value="1"/>
</dbReference>
<dbReference type="SUPFAM" id="SSF53807">
    <property type="entry name" value="Helical backbone' metal receptor"/>
    <property type="match status" value="1"/>
</dbReference>
<keyword evidence="6" id="KW-0349">Heme</keyword>
<proteinExistence type="inferred from homology"/>
<dbReference type="RefSeq" id="WP_200750637.1">
    <property type="nucleotide sequence ID" value="NZ_JAEOAH010000064.1"/>
</dbReference>
<keyword evidence="8" id="KW-0732">Signal</keyword>
<keyword evidence="11" id="KW-0564">Palmitate</keyword>
<accession>A0ABS1HD24</accession>
<keyword evidence="5" id="KW-1003">Cell membrane</keyword>
<evidence type="ECO:0000256" key="3">
    <source>
        <dbReference type="ARBA" id="ARBA00015862"/>
    </source>
</evidence>
<dbReference type="EMBL" id="JAEOAH010000064">
    <property type="protein sequence ID" value="MBK3497356.1"/>
    <property type="molecule type" value="Genomic_DNA"/>
</dbReference>
<evidence type="ECO:0000256" key="14">
    <source>
        <dbReference type="ARBA" id="ARBA00031463"/>
    </source>
</evidence>
<dbReference type="PANTHER" id="PTHR30535:SF36">
    <property type="entry name" value="HIGH-AFFINITY HEME UPTAKE SYSTEM PROTEIN ISDE"/>
    <property type="match status" value="1"/>
</dbReference>
<protein>
    <recommendedName>
        <fullName evidence="3">High-affinity heme uptake system protein IsdE</fullName>
    </recommendedName>
    <alternativeName>
        <fullName evidence="14">Iron-regulated surface determinant protein E</fullName>
    </alternativeName>
    <alternativeName>
        <fullName evidence="13">Staphylococcal iron-regulated protein F</fullName>
    </alternativeName>
</protein>
<organism evidence="16 17">
    <name type="scientific">Viridibacillus soli</name>
    <dbReference type="NCBI Taxonomy" id="2798301"/>
    <lineage>
        <taxon>Bacteria</taxon>
        <taxon>Bacillati</taxon>
        <taxon>Bacillota</taxon>
        <taxon>Bacilli</taxon>
        <taxon>Bacillales</taxon>
        <taxon>Caryophanaceae</taxon>
        <taxon>Viridibacillus</taxon>
    </lineage>
</organism>
<dbReference type="NCBIfam" id="TIGR03659">
    <property type="entry name" value="IsdE"/>
    <property type="match status" value="1"/>
</dbReference>
<evidence type="ECO:0000256" key="8">
    <source>
        <dbReference type="ARBA" id="ARBA00022729"/>
    </source>
</evidence>
<keyword evidence="9" id="KW-0408">Iron</keyword>
<dbReference type="InterPro" id="IPR050902">
    <property type="entry name" value="ABC_Transporter_SBP"/>
</dbReference>
<keyword evidence="10" id="KW-0472">Membrane</keyword>
<sequence length="299" mass="33536">MKRKRYYFFFISVLLLVLVGCSGGKTEKEPKKTEEKTTGEAKENYKLVAGTLAIAEIMDALEIDLIGIPTTTKDIPERYKDATEIGNAMMPDMEIVKSLNPDEIISVTTLEYDLSKAFSDIGIKAHYMNLQSIANMQKEILAMGKKYNREEQAEKLSAKYDEQIALMAEKVEDVEKPRVLVLLGVPGSYLVATEHSYIGNLVELAGGTNAIQGQDVEYLASNTEFLHESNPDIILRLAHGMPDDVVKMFDKEFKTNDIWKHFDAVKNDKVYDLEESVFGTTANLQVDAALDDLFNILHP</sequence>
<evidence type="ECO:0000256" key="9">
    <source>
        <dbReference type="ARBA" id="ARBA00023004"/>
    </source>
</evidence>
<dbReference type="InterPro" id="IPR019957">
    <property type="entry name" value="ABC_transptr_haem-bd_IsdE"/>
</dbReference>
<feature type="domain" description="Fe/B12 periplasmic-binding" evidence="15">
    <location>
        <begin position="46"/>
        <end position="299"/>
    </location>
</feature>
<dbReference type="PROSITE" id="PS51257">
    <property type="entry name" value="PROKAR_LIPOPROTEIN"/>
    <property type="match status" value="1"/>
</dbReference>
<comment type="similarity">
    <text evidence="2">Belongs to the bacterial solute-binding protein 8 family.</text>
</comment>
<comment type="cofactor">
    <cofactor evidence="1">
        <name>heme b</name>
        <dbReference type="ChEBI" id="CHEBI:60344"/>
    </cofactor>
</comment>
<evidence type="ECO:0000256" key="7">
    <source>
        <dbReference type="ARBA" id="ARBA00022723"/>
    </source>
</evidence>
<evidence type="ECO:0000256" key="10">
    <source>
        <dbReference type="ARBA" id="ARBA00023136"/>
    </source>
</evidence>
<name>A0ABS1HD24_9BACL</name>
<evidence type="ECO:0000256" key="1">
    <source>
        <dbReference type="ARBA" id="ARBA00001970"/>
    </source>
</evidence>
<dbReference type="Pfam" id="PF01497">
    <property type="entry name" value="Peripla_BP_2"/>
    <property type="match status" value="1"/>
</dbReference>
<evidence type="ECO:0000256" key="2">
    <source>
        <dbReference type="ARBA" id="ARBA00008814"/>
    </source>
</evidence>
<evidence type="ECO:0000256" key="13">
    <source>
        <dbReference type="ARBA" id="ARBA00031148"/>
    </source>
</evidence>
<evidence type="ECO:0000256" key="11">
    <source>
        <dbReference type="ARBA" id="ARBA00023139"/>
    </source>
</evidence>
<keyword evidence="17" id="KW-1185">Reference proteome</keyword>
<gene>
    <name evidence="16" type="primary">isdE</name>
    <name evidence="16" type="ORF">JFL43_21545</name>
</gene>
<keyword evidence="7" id="KW-0479">Metal-binding</keyword>
<evidence type="ECO:0000256" key="6">
    <source>
        <dbReference type="ARBA" id="ARBA00022617"/>
    </source>
</evidence>
<evidence type="ECO:0000256" key="4">
    <source>
        <dbReference type="ARBA" id="ARBA00022448"/>
    </source>
</evidence>
<evidence type="ECO:0000313" key="17">
    <source>
        <dbReference type="Proteomes" id="UP000618943"/>
    </source>
</evidence>
<dbReference type="Gene3D" id="3.40.50.1980">
    <property type="entry name" value="Nitrogenase molybdenum iron protein domain"/>
    <property type="match status" value="2"/>
</dbReference>
<reference evidence="16 17" key="1">
    <citation type="submission" date="2020-12" db="EMBL/GenBank/DDBJ databases">
        <title>YIM B01967 draft genome.</title>
        <authorList>
            <person name="Yan X."/>
        </authorList>
    </citation>
    <scope>NUCLEOTIDE SEQUENCE [LARGE SCALE GENOMIC DNA]</scope>
    <source>
        <strain evidence="16 17">YIM B01967</strain>
    </source>
</reference>